<dbReference type="Pfam" id="PF13966">
    <property type="entry name" value="zf-RVT"/>
    <property type="match status" value="1"/>
</dbReference>
<keyword evidence="4" id="KW-1185">Reference proteome</keyword>
<feature type="domain" description="RNase H type-1" evidence="1">
    <location>
        <begin position="166"/>
        <end position="288"/>
    </location>
</feature>
<dbReference type="InterPro" id="IPR036397">
    <property type="entry name" value="RNaseH_sf"/>
</dbReference>
<dbReference type="PANTHER" id="PTHR47074:SF48">
    <property type="entry name" value="POLYNUCLEOTIDYL TRANSFERASE, RIBONUCLEASE H-LIKE SUPERFAMILY PROTEIN"/>
    <property type="match status" value="1"/>
</dbReference>
<dbReference type="InterPro" id="IPR002156">
    <property type="entry name" value="RNaseH_domain"/>
</dbReference>
<dbReference type="EMBL" id="PKMF04000240">
    <property type="protein sequence ID" value="KAK7841475.1"/>
    <property type="molecule type" value="Genomic_DNA"/>
</dbReference>
<dbReference type="InterPro" id="IPR026960">
    <property type="entry name" value="RVT-Znf"/>
</dbReference>
<dbReference type="Proteomes" id="UP000237347">
    <property type="component" value="Unassembled WGS sequence"/>
</dbReference>
<name>A0AAW0KQ10_QUESU</name>
<evidence type="ECO:0000259" key="2">
    <source>
        <dbReference type="Pfam" id="PF13966"/>
    </source>
</evidence>
<accession>A0AAW0KQ10</accession>
<protein>
    <submittedName>
        <fullName evidence="3">Ribonuclease h protein</fullName>
    </submittedName>
</protein>
<dbReference type="InterPro" id="IPR052929">
    <property type="entry name" value="RNase_H-like_EbsB-rel"/>
</dbReference>
<dbReference type="InterPro" id="IPR044730">
    <property type="entry name" value="RNase_H-like_dom_plant"/>
</dbReference>
<dbReference type="AlphaFoldDB" id="A0AAW0KQ10"/>
<dbReference type="GO" id="GO:0004523">
    <property type="term" value="F:RNA-DNA hybrid ribonuclease activity"/>
    <property type="evidence" value="ECO:0007669"/>
    <property type="project" value="InterPro"/>
</dbReference>
<comment type="caution">
    <text evidence="3">The sequence shown here is derived from an EMBL/GenBank/DDBJ whole genome shotgun (WGS) entry which is preliminary data.</text>
</comment>
<dbReference type="Pfam" id="PF13456">
    <property type="entry name" value="RVT_3"/>
    <property type="match status" value="1"/>
</dbReference>
<feature type="domain" description="Reverse transcriptase zinc-binding" evidence="2">
    <location>
        <begin position="2"/>
        <end position="60"/>
    </location>
</feature>
<dbReference type="SUPFAM" id="SSF53098">
    <property type="entry name" value="Ribonuclease H-like"/>
    <property type="match status" value="1"/>
</dbReference>
<proteinExistence type="predicted"/>
<reference evidence="3 4" key="1">
    <citation type="journal article" date="2018" name="Sci. Data">
        <title>The draft genome sequence of cork oak.</title>
        <authorList>
            <person name="Ramos A.M."/>
            <person name="Usie A."/>
            <person name="Barbosa P."/>
            <person name="Barros P.M."/>
            <person name="Capote T."/>
            <person name="Chaves I."/>
            <person name="Simoes F."/>
            <person name="Abreu I."/>
            <person name="Carrasquinho I."/>
            <person name="Faro C."/>
            <person name="Guimaraes J.B."/>
            <person name="Mendonca D."/>
            <person name="Nobrega F."/>
            <person name="Rodrigues L."/>
            <person name="Saibo N.J.M."/>
            <person name="Varela M.C."/>
            <person name="Egas C."/>
            <person name="Matos J."/>
            <person name="Miguel C.M."/>
            <person name="Oliveira M.M."/>
            <person name="Ricardo C.P."/>
            <person name="Goncalves S."/>
        </authorList>
    </citation>
    <scope>NUCLEOTIDE SEQUENCE [LARGE SCALE GENOMIC DNA]</scope>
    <source>
        <strain evidence="4">cv. HL8</strain>
    </source>
</reference>
<sequence length="320" mass="35900">MKVPNKIKHFAWKACKNILSTKENLKKRNITKDCICDSCGKTFESTCHLFWLCDKAKTTWSSSKLVIPFEINPKWMFIDVMRQLQRWTESYPGLVECAIAICWGIWKDRNTVRHGGKHREGKAIVRSSLRVLDEFQAANVQPLVLIRQPPNETKWRPPQPGHYKVNVDGAIFSKKKQVGIGVIIRDSVGMVIATLNRKLTLSFEVLETKAKAMEVGVQFALDIGVRDVTLGGDSLCIYNALQGLGKASSSVHNIVAGMLHLAKGFRNVAFSHTKRQANVPTHLLAQHATNVENYVAWLEECPSHVELACTHDVSSLSINE</sequence>
<gene>
    <name evidence="3" type="ORF">CFP56_015398</name>
</gene>
<dbReference type="InterPro" id="IPR012337">
    <property type="entry name" value="RNaseH-like_sf"/>
</dbReference>
<organism evidence="3 4">
    <name type="scientific">Quercus suber</name>
    <name type="common">Cork oak</name>
    <dbReference type="NCBI Taxonomy" id="58331"/>
    <lineage>
        <taxon>Eukaryota</taxon>
        <taxon>Viridiplantae</taxon>
        <taxon>Streptophyta</taxon>
        <taxon>Embryophyta</taxon>
        <taxon>Tracheophyta</taxon>
        <taxon>Spermatophyta</taxon>
        <taxon>Magnoliopsida</taxon>
        <taxon>eudicotyledons</taxon>
        <taxon>Gunneridae</taxon>
        <taxon>Pentapetalae</taxon>
        <taxon>rosids</taxon>
        <taxon>fabids</taxon>
        <taxon>Fagales</taxon>
        <taxon>Fagaceae</taxon>
        <taxon>Quercus</taxon>
    </lineage>
</organism>
<evidence type="ECO:0000313" key="4">
    <source>
        <dbReference type="Proteomes" id="UP000237347"/>
    </source>
</evidence>
<dbReference type="Gene3D" id="3.30.420.10">
    <property type="entry name" value="Ribonuclease H-like superfamily/Ribonuclease H"/>
    <property type="match status" value="1"/>
</dbReference>
<dbReference type="PANTHER" id="PTHR47074">
    <property type="entry name" value="BNAC02G40300D PROTEIN"/>
    <property type="match status" value="1"/>
</dbReference>
<dbReference type="CDD" id="cd06222">
    <property type="entry name" value="RNase_H_like"/>
    <property type="match status" value="1"/>
</dbReference>
<dbReference type="GO" id="GO:0003676">
    <property type="term" value="F:nucleic acid binding"/>
    <property type="evidence" value="ECO:0007669"/>
    <property type="project" value="InterPro"/>
</dbReference>
<evidence type="ECO:0000259" key="1">
    <source>
        <dbReference type="Pfam" id="PF13456"/>
    </source>
</evidence>
<evidence type="ECO:0000313" key="3">
    <source>
        <dbReference type="EMBL" id="KAK7841475.1"/>
    </source>
</evidence>